<accession>A0A2P5DGX3</accession>
<dbReference type="Proteomes" id="UP000237105">
    <property type="component" value="Unassembled WGS sequence"/>
</dbReference>
<evidence type="ECO:0000313" key="3">
    <source>
        <dbReference type="Proteomes" id="UP000237105"/>
    </source>
</evidence>
<organism evidence="2 3">
    <name type="scientific">Parasponia andersonii</name>
    <name type="common">Sponia andersonii</name>
    <dbReference type="NCBI Taxonomy" id="3476"/>
    <lineage>
        <taxon>Eukaryota</taxon>
        <taxon>Viridiplantae</taxon>
        <taxon>Streptophyta</taxon>
        <taxon>Embryophyta</taxon>
        <taxon>Tracheophyta</taxon>
        <taxon>Spermatophyta</taxon>
        <taxon>Magnoliopsida</taxon>
        <taxon>eudicotyledons</taxon>
        <taxon>Gunneridae</taxon>
        <taxon>Pentapetalae</taxon>
        <taxon>rosids</taxon>
        <taxon>fabids</taxon>
        <taxon>Rosales</taxon>
        <taxon>Cannabaceae</taxon>
        <taxon>Parasponia</taxon>
    </lineage>
</organism>
<proteinExistence type="predicted"/>
<comment type="caution">
    <text evidence="2">The sequence shown here is derived from an EMBL/GenBank/DDBJ whole genome shotgun (WGS) entry which is preliminary data.</text>
</comment>
<gene>
    <name evidence="2" type="ORF">PanWU01x14_065870</name>
</gene>
<sequence>AVKPVDKFTLTKKKKTVQKTIQKITIKKSRARENPKKQKNMAKWSQKSDPN</sequence>
<protein>
    <submittedName>
        <fullName evidence="2">Uncharacterized protein</fullName>
    </submittedName>
</protein>
<keyword evidence="3" id="KW-1185">Reference proteome</keyword>
<feature type="non-terminal residue" evidence="2">
    <location>
        <position position="1"/>
    </location>
</feature>
<evidence type="ECO:0000256" key="1">
    <source>
        <dbReference type="SAM" id="MobiDB-lite"/>
    </source>
</evidence>
<evidence type="ECO:0000313" key="2">
    <source>
        <dbReference type="EMBL" id="PON72552.1"/>
    </source>
</evidence>
<dbReference type="AlphaFoldDB" id="A0A2P5DGX3"/>
<reference evidence="3" key="1">
    <citation type="submission" date="2016-06" db="EMBL/GenBank/DDBJ databases">
        <title>Parallel loss of symbiosis genes in relatives of nitrogen-fixing non-legume Parasponia.</title>
        <authorList>
            <person name="Van Velzen R."/>
            <person name="Holmer R."/>
            <person name="Bu F."/>
            <person name="Rutten L."/>
            <person name="Van Zeijl A."/>
            <person name="Liu W."/>
            <person name="Santuari L."/>
            <person name="Cao Q."/>
            <person name="Sharma T."/>
            <person name="Shen D."/>
            <person name="Roswanjaya Y."/>
            <person name="Wardhani T."/>
            <person name="Kalhor M.S."/>
            <person name="Jansen J."/>
            <person name="Van den Hoogen J."/>
            <person name="Gungor B."/>
            <person name="Hartog M."/>
            <person name="Hontelez J."/>
            <person name="Verver J."/>
            <person name="Yang W.-C."/>
            <person name="Schijlen E."/>
            <person name="Repin R."/>
            <person name="Schilthuizen M."/>
            <person name="Schranz E."/>
            <person name="Heidstra R."/>
            <person name="Miyata K."/>
            <person name="Fedorova E."/>
            <person name="Kohlen W."/>
            <person name="Bisseling T."/>
            <person name="Smit S."/>
            <person name="Geurts R."/>
        </authorList>
    </citation>
    <scope>NUCLEOTIDE SEQUENCE [LARGE SCALE GENOMIC DNA]</scope>
    <source>
        <strain evidence="3">cv. WU1-14</strain>
    </source>
</reference>
<name>A0A2P5DGX3_PARAD</name>
<dbReference type="EMBL" id="JXTB01000039">
    <property type="protein sequence ID" value="PON72552.1"/>
    <property type="molecule type" value="Genomic_DNA"/>
</dbReference>
<feature type="region of interest" description="Disordered" evidence="1">
    <location>
        <begin position="13"/>
        <end position="51"/>
    </location>
</feature>